<evidence type="ECO:0000313" key="2">
    <source>
        <dbReference type="Proteomes" id="UP001235939"/>
    </source>
</evidence>
<dbReference type="EMBL" id="CP092879">
    <property type="protein sequence ID" value="UYV79136.1"/>
    <property type="molecule type" value="Genomic_DNA"/>
</dbReference>
<keyword evidence="2" id="KW-1185">Reference proteome</keyword>
<organism evidence="1 2">
    <name type="scientific">Cordylochernes scorpioides</name>
    <dbReference type="NCBI Taxonomy" id="51811"/>
    <lineage>
        <taxon>Eukaryota</taxon>
        <taxon>Metazoa</taxon>
        <taxon>Ecdysozoa</taxon>
        <taxon>Arthropoda</taxon>
        <taxon>Chelicerata</taxon>
        <taxon>Arachnida</taxon>
        <taxon>Pseudoscorpiones</taxon>
        <taxon>Cheliferoidea</taxon>
        <taxon>Chernetidae</taxon>
        <taxon>Cordylochernes</taxon>
    </lineage>
</organism>
<dbReference type="Proteomes" id="UP001235939">
    <property type="component" value="Chromosome 17"/>
</dbReference>
<gene>
    <name evidence="1" type="ORF">LAZ67_17001214</name>
</gene>
<name>A0ABY6LD74_9ARAC</name>
<sequence length="95" mass="10779">MNVYYKPEYVSCLSISKMAEKTLKIMLARLKLTLCETDETAGIGRDCVGQILHNNLNIGKVCSKMVPKILTIEKKSSLLKLYECHSKCRIKNDNI</sequence>
<evidence type="ECO:0000313" key="1">
    <source>
        <dbReference type="EMBL" id="UYV79136.1"/>
    </source>
</evidence>
<proteinExistence type="predicted"/>
<accession>A0ABY6LD74</accession>
<reference evidence="1 2" key="1">
    <citation type="submission" date="2022-01" db="EMBL/GenBank/DDBJ databases">
        <title>A chromosomal length assembly of Cordylochernes scorpioides.</title>
        <authorList>
            <person name="Zeh D."/>
            <person name="Zeh J."/>
        </authorList>
    </citation>
    <scope>NUCLEOTIDE SEQUENCE [LARGE SCALE GENOMIC DNA]</scope>
    <source>
        <strain evidence="1">IN4F17</strain>
        <tissue evidence="1">Whole Body</tissue>
    </source>
</reference>
<protein>
    <submittedName>
        <fullName evidence="1">Uncharacterized protein</fullName>
    </submittedName>
</protein>